<organism evidence="1">
    <name type="scientific">Haemophilus influenzae HK1212</name>
    <dbReference type="NCBI Taxonomy" id="456482"/>
    <lineage>
        <taxon>Bacteria</taxon>
        <taxon>Pseudomonadati</taxon>
        <taxon>Pseudomonadota</taxon>
        <taxon>Gammaproteobacteria</taxon>
        <taxon>Pasteurellales</taxon>
        <taxon>Pasteurellaceae</taxon>
        <taxon>Haemophilus</taxon>
    </lineage>
</organism>
<gene>
    <name evidence="1" type="ORF">HAINFHK1212_1123</name>
</gene>
<accession>A0A7G2K290</accession>
<evidence type="ECO:0000313" key="1">
    <source>
        <dbReference type="EMBL" id="EFA29557.1"/>
    </source>
</evidence>
<proteinExistence type="predicted"/>
<comment type="caution">
    <text evidence="1">The sequence shown here is derived from an EMBL/GenBank/DDBJ whole genome shotgun (WGS) entry which is preliminary data.</text>
</comment>
<name>A0A7G2K290_HAEIF</name>
<dbReference type="EMBL" id="ABFC01000042">
    <property type="protein sequence ID" value="EFA29557.1"/>
    <property type="molecule type" value="Genomic_DNA"/>
</dbReference>
<dbReference type="AlphaFoldDB" id="A0A7G2K290"/>
<protein>
    <submittedName>
        <fullName evidence="1">Uncharacterized protein</fullName>
    </submittedName>
</protein>
<reference evidence="1" key="1">
    <citation type="journal article" date="2010" name="Genomics">
        <title>Tracing phylogenomic events leading to diversity of Haemophilus influenzae and the emergence of Brazilian Purpuric Fever (BPF)-associated clones.</title>
        <authorList>
            <person name="Papazisi L."/>
            <person name="Ratnayake S."/>
            <person name="Remortel B.G."/>
            <person name="Bock G.R."/>
            <person name="Liang W."/>
            <person name="Saeed A.I."/>
            <person name="Liu J."/>
            <person name="Fleischmann R.D."/>
            <person name="Kilian M."/>
            <person name="Peterson S.N."/>
        </authorList>
    </citation>
    <scope>NUCLEOTIDE SEQUENCE [LARGE SCALE GENOMIC DNA]</scope>
    <source>
        <strain evidence="1">HK1212</strain>
    </source>
</reference>
<sequence>MLIQVPSELNGVNEPFSLSLEKTSAFGLSRALEKRTISGFVDLAIKVLDPVNVKVFSGLTPNLSLD</sequence>